<dbReference type="Proteomes" id="UP000075683">
    <property type="component" value="Unassembled WGS sequence"/>
</dbReference>
<dbReference type="EMBL" id="LQYT01000040">
    <property type="protein sequence ID" value="KYD19432.1"/>
    <property type="molecule type" value="Genomic_DNA"/>
</dbReference>
<dbReference type="STRING" id="301148.B4135_0336"/>
<evidence type="ECO:0000313" key="1">
    <source>
        <dbReference type="EMBL" id="KYD19432.1"/>
    </source>
</evidence>
<dbReference type="AlphaFoldDB" id="A0A150M5E7"/>
<comment type="caution">
    <text evidence="1">The sequence shown here is derived from an EMBL/GenBank/DDBJ whole genome shotgun (WGS) entry which is preliminary data.</text>
</comment>
<reference evidence="1 2" key="1">
    <citation type="submission" date="2016-01" db="EMBL/GenBank/DDBJ databases">
        <title>Draft Genome Sequences of Seven Thermophilic Sporeformers Isolated from Foods.</title>
        <authorList>
            <person name="Berendsen E.M."/>
            <person name="Wells-Bennik M.H."/>
            <person name="Krawcyk A.O."/>
            <person name="De Jong A."/>
            <person name="Holsappel S."/>
            <person name="Eijlander R.T."/>
            <person name="Kuipers O.P."/>
        </authorList>
    </citation>
    <scope>NUCLEOTIDE SEQUENCE [LARGE SCALE GENOMIC DNA]</scope>
    <source>
        <strain evidence="1 2">B4135</strain>
    </source>
</reference>
<organism evidence="1 2">
    <name type="scientific">Caldibacillus debilis</name>
    <dbReference type="NCBI Taxonomy" id="301148"/>
    <lineage>
        <taxon>Bacteria</taxon>
        <taxon>Bacillati</taxon>
        <taxon>Bacillota</taxon>
        <taxon>Bacilli</taxon>
        <taxon>Bacillales</taxon>
        <taxon>Bacillaceae</taxon>
        <taxon>Caldibacillus</taxon>
    </lineage>
</organism>
<gene>
    <name evidence="1" type="ORF">B4135_0336</name>
</gene>
<name>A0A150M5E7_9BACI</name>
<proteinExistence type="predicted"/>
<sequence>MAERMNWLGEKVIERQVLAKKAGPDLTFYRDCLAKFGRSHLRISLGC</sequence>
<protein>
    <submittedName>
        <fullName evidence="1">Uncharacterized protein</fullName>
    </submittedName>
</protein>
<accession>A0A150M5E7</accession>
<evidence type="ECO:0000313" key="2">
    <source>
        <dbReference type="Proteomes" id="UP000075683"/>
    </source>
</evidence>